<dbReference type="GO" id="GO:0016491">
    <property type="term" value="F:oxidoreductase activity"/>
    <property type="evidence" value="ECO:0007669"/>
    <property type="project" value="UniProtKB-KW"/>
</dbReference>
<evidence type="ECO:0000256" key="1">
    <source>
        <dbReference type="ARBA" id="ARBA00004240"/>
    </source>
</evidence>
<comment type="subcellular location">
    <subcellularLocation>
        <location evidence="1">Endoplasmic reticulum</location>
    </subcellularLocation>
</comment>
<dbReference type="Proteomes" id="UP000077266">
    <property type="component" value="Unassembled WGS sequence"/>
</dbReference>
<dbReference type="InterPro" id="IPR002347">
    <property type="entry name" value="SDR_fam"/>
</dbReference>
<dbReference type="InterPro" id="IPR036291">
    <property type="entry name" value="NAD(P)-bd_dom_sf"/>
</dbReference>
<evidence type="ECO:0000256" key="2">
    <source>
        <dbReference type="ARBA" id="ARBA00006484"/>
    </source>
</evidence>
<dbReference type="PANTHER" id="PTHR43899:SF13">
    <property type="entry name" value="RH59310P"/>
    <property type="match status" value="1"/>
</dbReference>
<accession>A0A165FBW1</accession>
<dbReference type="STRING" id="1314781.A0A165FBW1"/>
<dbReference type="Pfam" id="PF00106">
    <property type="entry name" value="adh_short"/>
    <property type="match status" value="1"/>
</dbReference>
<keyword evidence="3" id="KW-0521">NADP</keyword>
<dbReference type="AlphaFoldDB" id="A0A165FBW1"/>
<protein>
    <submittedName>
        <fullName evidence="5">NAD(P)-binding protein</fullName>
    </submittedName>
</protein>
<dbReference type="OrthoDB" id="47007at2759"/>
<dbReference type="SUPFAM" id="SSF51735">
    <property type="entry name" value="NAD(P)-binding Rossmann-fold domains"/>
    <property type="match status" value="1"/>
</dbReference>
<dbReference type="InParanoid" id="A0A165FBW1"/>
<keyword evidence="6" id="KW-1185">Reference proteome</keyword>
<evidence type="ECO:0000313" key="6">
    <source>
        <dbReference type="Proteomes" id="UP000077266"/>
    </source>
</evidence>
<gene>
    <name evidence="5" type="ORF">EXIGLDRAFT_751522</name>
</gene>
<dbReference type="PROSITE" id="PS00061">
    <property type="entry name" value="ADH_SHORT"/>
    <property type="match status" value="1"/>
</dbReference>
<dbReference type="InterPro" id="IPR020904">
    <property type="entry name" value="Sc_DH/Rdtase_CS"/>
</dbReference>
<dbReference type="EMBL" id="KV426091">
    <property type="protein sequence ID" value="KZV88745.1"/>
    <property type="molecule type" value="Genomic_DNA"/>
</dbReference>
<name>A0A165FBW1_EXIGL</name>
<reference evidence="5 6" key="1">
    <citation type="journal article" date="2016" name="Mol. Biol. Evol.">
        <title>Comparative Genomics of Early-Diverging Mushroom-Forming Fungi Provides Insights into the Origins of Lignocellulose Decay Capabilities.</title>
        <authorList>
            <person name="Nagy L.G."/>
            <person name="Riley R."/>
            <person name="Tritt A."/>
            <person name="Adam C."/>
            <person name="Daum C."/>
            <person name="Floudas D."/>
            <person name="Sun H."/>
            <person name="Yadav J.S."/>
            <person name="Pangilinan J."/>
            <person name="Larsson K.H."/>
            <person name="Matsuura K."/>
            <person name="Barry K."/>
            <person name="Labutti K."/>
            <person name="Kuo R."/>
            <person name="Ohm R.A."/>
            <person name="Bhattacharya S.S."/>
            <person name="Shirouzu T."/>
            <person name="Yoshinaga Y."/>
            <person name="Martin F.M."/>
            <person name="Grigoriev I.V."/>
            <person name="Hibbett D.S."/>
        </authorList>
    </citation>
    <scope>NUCLEOTIDE SEQUENCE [LARGE SCALE GENOMIC DNA]</scope>
    <source>
        <strain evidence="5 6">HHB12029</strain>
    </source>
</reference>
<organism evidence="5 6">
    <name type="scientific">Exidia glandulosa HHB12029</name>
    <dbReference type="NCBI Taxonomy" id="1314781"/>
    <lineage>
        <taxon>Eukaryota</taxon>
        <taxon>Fungi</taxon>
        <taxon>Dikarya</taxon>
        <taxon>Basidiomycota</taxon>
        <taxon>Agaricomycotina</taxon>
        <taxon>Agaricomycetes</taxon>
        <taxon>Auriculariales</taxon>
        <taxon>Exidiaceae</taxon>
        <taxon>Exidia</taxon>
    </lineage>
</organism>
<dbReference type="GO" id="GO:0005783">
    <property type="term" value="C:endoplasmic reticulum"/>
    <property type="evidence" value="ECO:0007669"/>
    <property type="project" value="UniProtKB-SubCell"/>
</dbReference>
<keyword evidence="4" id="KW-0560">Oxidoreductase</keyword>
<comment type="similarity">
    <text evidence="2">Belongs to the short-chain dehydrogenases/reductases (SDR) family.</text>
</comment>
<evidence type="ECO:0000256" key="4">
    <source>
        <dbReference type="ARBA" id="ARBA00023002"/>
    </source>
</evidence>
<evidence type="ECO:0000313" key="5">
    <source>
        <dbReference type="EMBL" id="KZV88745.1"/>
    </source>
</evidence>
<sequence length="272" mass="29108">MGKALAKELVSRGFDVLIHGRNMTKLAAVRDELRLAVSESNRDVDVKVWCADASAGRWYPAELLALTEGPDIAVVVLVNGGTDIKSYAIDGQTDDEIHSVMSLNFFFSVFVTRTLLPALRSTAARGPVSVLAVGSHVALIPPPYLSVYSASKNALQSVMHGIAADERFAGRNVDGNLDSKYLQVGSVHTASNKGKPTLARPTSEAFVKDVLRRMTAPGRIVAPNLVHGISVWVIMLLPERLAERLAGRQMVEAWGETVTGGKSRAACASTSS</sequence>
<dbReference type="InterPro" id="IPR051019">
    <property type="entry name" value="VLCFA-Steroid_DH"/>
</dbReference>
<dbReference type="Gene3D" id="3.40.50.720">
    <property type="entry name" value="NAD(P)-binding Rossmann-like Domain"/>
    <property type="match status" value="1"/>
</dbReference>
<evidence type="ECO:0000256" key="3">
    <source>
        <dbReference type="ARBA" id="ARBA00022857"/>
    </source>
</evidence>
<proteinExistence type="inferred from homology"/>
<dbReference type="PANTHER" id="PTHR43899">
    <property type="entry name" value="RH59310P"/>
    <property type="match status" value="1"/>
</dbReference>